<dbReference type="AlphaFoldDB" id="A0A4Y2T4X6"/>
<feature type="region of interest" description="Disordered" evidence="1">
    <location>
        <begin position="88"/>
        <end position="111"/>
    </location>
</feature>
<proteinExistence type="predicted"/>
<feature type="region of interest" description="Disordered" evidence="1">
    <location>
        <begin position="13"/>
        <end position="41"/>
    </location>
</feature>
<gene>
    <name evidence="2" type="ORF">AVEN_206713_1</name>
</gene>
<evidence type="ECO:0000256" key="1">
    <source>
        <dbReference type="SAM" id="MobiDB-lite"/>
    </source>
</evidence>
<accession>A0A4Y2T4X6</accession>
<dbReference type="EMBL" id="BGPR01026136">
    <property type="protein sequence ID" value="GBN95617.1"/>
    <property type="molecule type" value="Genomic_DNA"/>
</dbReference>
<evidence type="ECO:0000313" key="3">
    <source>
        <dbReference type="Proteomes" id="UP000499080"/>
    </source>
</evidence>
<dbReference type="OrthoDB" id="6418951at2759"/>
<dbReference type="Proteomes" id="UP000499080">
    <property type="component" value="Unassembled WGS sequence"/>
</dbReference>
<feature type="compositionally biased region" description="Polar residues" evidence="1">
    <location>
        <begin position="88"/>
        <end position="100"/>
    </location>
</feature>
<organism evidence="2 3">
    <name type="scientific">Araneus ventricosus</name>
    <name type="common">Orbweaver spider</name>
    <name type="synonym">Epeira ventricosa</name>
    <dbReference type="NCBI Taxonomy" id="182803"/>
    <lineage>
        <taxon>Eukaryota</taxon>
        <taxon>Metazoa</taxon>
        <taxon>Ecdysozoa</taxon>
        <taxon>Arthropoda</taxon>
        <taxon>Chelicerata</taxon>
        <taxon>Arachnida</taxon>
        <taxon>Araneae</taxon>
        <taxon>Araneomorphae</taxon>
        <taxon>Entelegynae</taxon>
        <taxon>Araneoidea</taxon>
        <taxon>Araneidae</taxon>
        <taxon>Araneus</taxon>
    </lineage>
</organism>
<reference evidence="2 3" key="1">
    <citation type="journal article" date="2019" name="Sci. Rep.">
        <title>Orb-weaving spider Araneus ventricosus genome elucidates the spidroin gene catalogue.</title>
        <authorList>
            <person name="Kono N."/>
            <person name="Nakamura H."/>
            <person name="Ohtoshi R."/>
            <person name="Moran D.A.P."/>
            <person name="Shinohara A."/>
            <person name="Yoshida Y."/>
            <person name="Fujiwara M."/>
            <person name="Mori M."/>
            <person name="Tomita M."/>
            <person name="Arakawa K."/>
        </authorList>
    </citation>
    <scope>NUCLEOTIDE SEQUENCE [LARGE SCALE GENOMIC DNA]</scope>
</reference>
<comment type="caution">
    <text evidence="2">The sequence shown here is derived from an EMBL/GenBank/DDBJ whole genome shotgun (WGS) entry which is preliminary data.</text>
</comment>
<keyword evidence="3" id="KW-1185">Reference proteome</keyword>
<evidence type="ECO:0000313" key="2">
    <source>
        <dbReference type="EMBL" id="GBN95617.1"/>
    </source>
</evidence>
<sequence length="111" mass="12119">MSSLEYKRCITKGILTKPQPKRNGRPKSSGDEQTFCAKKRRKGNLSVSNDCKEYGPTFTVDSYCAILSTIQEKRSGTLSNDHMLLNANARSKTQESTKASSGGVVPSSIQS</sequence>
<protein>
    <submittedName>
        <fullName evidence="2">Uncharacterized protein</fullName>
    </submittedName>
</protein>
<name>A0A4Y2T4X6_ARAVE</name>